<dbReference type="EMBL" id="KQ965786">
    <property type="protein sequence ID" value="KXS12580.1"/>
    <property type="molecule type" value="Genomic_DNA"/>
</dbReference>
<evidence type="ECO:0000313" key="4">
    <source>
        <dbReference type="Proteomes" id="UP000070544"/>
    </source>
</evidence>
<feature type="domain" description="Phytase-like" evidence="2">
    <location>
        <begin position="94"/>
        <end position="432"/>
    </location>
</feature>
<gene>
    <name evidence="3" type="ORF">M427DRAFT_34598</name>
</gene>
<protein>
    <recommendedName>
        <fullName evidence="2">Phytase-like domain-containing protein</fullName>
    </recommendedName>
</protein>
<keyword evidence="4" id="KW-1185">Reference proteome</keyword>
<feature type="chain" id="PRO_5007295994" description="Phytase-like domain-containing protein" evidence="1">
    <location>
        <begin position="20"/>
        <end position="461"/>
    </location>
</feature>
<proteinExistence type="predicted"/>
<evidence type="ECO:0000256" key="1">
    <source>
        <dbReference type="SAM" id="SignalP"/>
    </source>
</evidence>
<dbReference type="Proteomes" id="UP000070544">
    <property type="component" value="Unassembled WGS sequence"/>
</dbReference>
<dbReference type="OrthoDB" id="425936at2759"/>
<reference evidence="3 4" key="1">
    <citation type="journal article" date="2015" name="Genome Biol. Evol.">
        <title>Phylogenomic analyses indicate that early fungi evolved digesting cell walls of algal ancestors of land plants.</title>
        <authorList>
            <person name="Chang Y."/>
            <person name="Wang S."/>
            <person name="Sekimoto S."/>
            <person name="Aerts A.L."/>
            <person name="Choi C."/>
            <person name="Clum A."/>
            <person name="LaButti K.M."/>
            <person name="Lindquist E.A."/>
            <person name="Yee Ngan C."/>
            <person name="Ohm R.A."/>
            <person name="Salamov A.A."/>
            <person name="Grigoriev I.V."/>
            <person name="Spatafora J.W."/>
            <person name="Berbee M.L."/>
        </authorList>
    </citation>
    <scope>NUCLEOTIDE SEQUENCE [LARGE SCALE GENOMIC DNA]</scope>
    <source>
        <strain evidence="3 4">JEL478</strain>
    </source>
</reference>
<evidence type="ECO:0000313" key="3">
    <source>
        <dbReference type="EMBL" id="KXS12580.1"/>
    </source>
</evidence>
<sequence>MRFLLLLAATFLVVTGINAQQKFPAVLKGHALLADSFRVDVPADAPEFFQTAGKYTGSGKKRMDKIGGLPAVFDTNADPSTPRPVNVSLPIKGQSVQGMSGVRYLGNGMFALITDNGYGSKFNSPDAILMVHVIQYDWATGGANYIRTIFLSDPNKKLPFQIVAETTKTRYLSGADLDIESINFIGDTMWIGEEFGPYLLEFDWDGKLLNFYENAVPGIGSAKAPENYNIFPLPTNGQPGAVTFEVRRSRGFESSASTIDGKFIYALFEGPLWNATNSTYEQKDGVFFNRMIKFNVTSRNWTGEQWFYPLENAANVLGDMAMIDDTSAIVIERDDTTEGDPDFGCKAGQNNTGTYCFARPAAFKRVYKIVIGEPGTYVKKVGYIDLIDIDDPNGVAKIGKKSNGKFVMPHQNPEGVCIVDKTTIAVVNDNNYPGNAGRTLAGKPDDNEIAWLSVPEFLAAV</sequence>
<dbReference type="AlphaFoldDB" id="A0A139A705"/>
<evidence type="ECO:0000259" key="2">
    <source>
        <dbReference type="Pfam" id="PF13449"/>
    </source>
</evidence>
<dbReference type="Pfam" id="PF13449">
    <property type="entry name" value="Phytase-like"/>
    <property type="match status" value="1"/>
</dbReference>
<name>A0A139A705_GONPJ</name>
<feature type="signal peptide" evidence="1">
    <location>
        <begin position="1"/>
        <end position="19"/>
    </location>
</feature>
<dbReference type="PANTHER" id="PTHR37957">
    <property type="entry name" value="BLR7070 PROTEIN"/>
    <property type="match status" value="1"/>
</dbReference>
<keyword evidence="1" id="KW-0732">Signal</keyword>
<organism evidence="3 4">
    <name type="scientific">Gonapodya prolifera (strain JEL478)</name>
    <name type="common">Monoblepharis prolifera</name>
    <dbReference type="NCBI Taxonomy" id="1344416"/>
    <lineage>
        <taxon>Eukaryota</taxon>
        <taxon>Fungi</taxon>
        <taxon>Fungi incertae sedis</taxon>
        <taxon>Chytridiomycota</taxon>
        <taxon>Chytridiomycota incertae sedis</taxon>
        <taxon>Monoblepharidomycetes</taxon>
        <taxon>Monoblepharidales</taxon>
        <taxon>Gonapodyaceae</taxon>
        <taxon>Gonapodya</taxon>
    </lineage>
</organism>
<dbReference type="PANTHER" id="PTHR37957:SF1">
    <property type="entry name" value="PHYTASE-LIKE DOMAIN-CONTAINING PROTEIN"/>
    <property type="match status" value="1"/>
</dbReference>
<accession>A0A139A705</accession>
<dbReference type="InterPro" id="IPR027372">
    <property type="entry name" value="Phytase-like_dom"/>
</dbReference>